<protein>
    <submittedName>
        <fullName evidence="1">Uncharacterized protein</fullName>
    </submittedName>
</protein>
<organism evidence="1 2">
    <name type="scientific">Aspergillus lucknowensis</name>
    <dbReference type="NCBI Taxonomy" id="176173"/>
    <lineage>
        <taxon>Eukaryota</taxon>
        <taxon>Fungi</taxon>
        <taxon>Dikarya</taxon>
        <taxon>Ascomycota</taxon>
        <taxon>Pezizomycotina</taxon>
        <taxon>Eurotiomycetes</taxon>
        <taxon>Eurotiomycetidae</taxon>
        <taxon>Eurotiales</taxon>
        <taxon>Aspergillaceae</taxon>
        <taxon>Aspergillus</taxon>
        <taxon>Aspergillus subgen. Nidulantes</taxon>
    </lineage>
</organism>
<dbReference type="RefSeq" id="XP_070881114.1">
    <property type="nucleotide sequence ID" value="XM_071027192.1"/>
</dbReference>
<dbReference type="GeneID" id="98142264"/>
<accession>A0ABR4L9L6</accession>
<gene>
    <name evidence="1" type="ORF">BJX67DRAFT_313761</name>
</gene>
<sequence>MHKATLILLIKANKQEGLHAETKFICRCAIYSAHASWVLLVLGKPSKRHYKLTSQFLTRLSEYVEDSGKLDGHDDVPEDI</sequence>
<dbReference type="Proteomes" id="UP001610432">
    <property type="component" value="Unassembled WGS sequence"/>
</dbReference>
<comment type="caution">
    <text evidence="1">The sequence shown here is derived from an EMBL/GenBank/DDBJ whole genome shotgun (WGS) entry which is preliminary data.</text>
</comment>
<dbReference type="EMBL" id="JBFXLQ010000073">
    <property type="protein sequence ID" value="KAL2861220.1"/>
    <property type="molecule type" value="Genomic_DNA"/>
</dbReference>
<reference evidence="1 2" key="1">
    <citation type="submission" date="2024-07" db="EMBL/GenBank/DDBJ databases">
        <title>Section-level genome sequencing and comparative genomics of Aspergillus sections Usti and Cavernicolus.</title>
        <authorList>
            <consortium name="Lawrence Berkeley National Laboratory"/>
            <person name="Nybo J.L."/>
            <person name="Vesth T.C."/>
            <person name="Theobald S."/>
            <person name="Frisvad J.C."/>
            <person name="Larsen T.O."/>
            <person name="Kjaerboelling I."/>
            <person name="Rothschild-Mancinelli K."/>
            <person name="Lyhne E.K."/>
            <person name="Kogle M.E."/>
            <person name="Barry K."/>
            <person name="Clum A."/>
            <person name="Na H."/>
            <person name="Ledsgaard L."/>
            <person name="Lin J."/>
            <person name="Lipzen A."/>
            <person name="Kuo A."/>
            <person name="Riley R."/>
            <person name="Mondo S."/>
            <person name="Labutti K."/>
            <person name="Haridas S."/>
            <person name="Pangalinan J."/>
            <person name="Salamov A.A."/>
            <person name="Simmons B.A."/>
            <person name="Magnuson J.K."/>
            <person name="Chen J."/>
            <person name="Drula E."/>
            <person name="Henrissat B."/>
            <person name="Wiebenga A."/>
            <person name="Lubbers R.J."/>
            <person name="Gomes A.C."/>
            <person name="Macurrencykelacurrency M.R."/>
            <person name="Stajich J."/>
            <person name="Grigoriev I.V."/>
            <person name="Mortensen U.H."/>
            <person name="De Vries R.P."/>
            <person name="Baker S.E."/>
            <person name="Andersen M.R."/>
        </authorList>
    </citation>
    <scope>NUCLEOTIDE SEQUENCE [LARGE SCALE GENOMIC DNA]</scope>
    <source>
        <strain evidence="1 2">CBS 449.75</strain>
    </source>
</reference>
<evidence type="ECO:0000313" key="1">
    <source>
        <dbReference type="EMBL" id="KAL2861220.1"/>
    </source>
</evidence>
<keyword evidence="2" id="KW-1185">Reference proteome</keyword>
<evidence type="ECO:0000313" key="2">
    <source>
        <dbReference type="Proteomes" id="UP001610432"/>
    </source>
</evidence>
<proteinExistence type="predicted"/>
<name>A0ABR4L9L6_9EURO</name>